<protein>
    <submittedName>
        <fullName evidence="1">Uncharacterized protein</fullName>
    </submittedName>
</protein>
<reference evidence="1" key="1">
    <citation type="journal article" date="2017" name="Appl. Environ. Microbiol.">
        <title>Molecular characterization of an Endozoicomonas-like organism causing infection in king scallop Pecten maximus L.</title>
        <authorList>
            <person name="Cano I."/>
            <person name="van Aerle R."/>
            <person name="Ross S."/>
            <person name="Verner-Jeffreys D.W."/>
            <person name="Paley R.K."/>
            <person name="Rimmer G."/>
            <person name="Ryder D."/>
            <person name="Hooper P."/>
            <person name="Stone D."/>
            <person name="Feist S.W."/>
        </authorList>
    </citation>
    <scope>NUCLEOTIDE SEQUENCE</scope>
</reference>
<sequence length="45" mass="5484">MDYCHETIRSRFMGIYKEIGELLFQYFVGAKYLKVSMFRCYAKVF</sequence>
<dbReference type="AlphaFoldDB" id="A0A2H9TAP2"/>
<dbReference type="EMBL" id="NSIT01000023">
    <property type="protein sequence ID" value="PJE80293.1"/>
    <property type="molecule type" value="Genomic_DNA"/>
</dbReference>
<evidence type="ECO:0000313" key="1">
    <source>
        <dbReference type="EMBL" id="PJE80293.1"/>
    </source>
</evidence>
<comment type="caution">
    <text evidence="1">The sequence shown here is derived from an EMBL/GenBank/DDBJ whole genome shotgun (WGS) entry which is preliminary data.</text>
</comment>
<name>A0A2H9TAP2_9ZZZZ</name>
<accession>A0A2H9TAP2</accession>
<gene>
    <name evidence="1" type="ORF">CI610_00720</name>
</gene>
<proteinExistence type="predicted"/>
<organism evidence="1">
    <name type="scientific">invertebrate metagenome</name>
    <dbReference type="NCBI Taxonomy" id="1711999"/>
    <lineage>
        <taxon>unclassified sequences</taxon>
        <taxon>metagenomes</taxon>
        <taxon>organismal metagenomes</taxon>
    </lineage>
</organism>